<dbReference type="PANTHER" id="PTHR30055:SF234">
    <property type="entry name" value="HTH-TYPE TRANSCRIPTIONAL REGULATOR BETI"/>
    <property type="match status" value="1"/>
</dbReference>
<reference evidence="6 7" key="1">
    <citation type="journal article" date="2019" name="Int. J. Syst. Evol. Microbiol.">
        <title>The Global Catalogue of Microorganisms (GCM) 10K type strain sequencing project: providing services to taxonomists for standard genome sequencing and annotation.</title>
        <authorList>
            <consortium name="The Broad Institute Genomics Platform"/>
            <consortium name="The Broad Institute Genome Sequencing Center for Infectious Disease"/>
            <person name="Wu L."/>
            <person name="Ma J."/>
        </authorList>
    </citation>
    <scope>NUCLEOTIDE SEQUENCE [LARGE SCALE GENOMIC DNA]</scope>
    <source>
        <strain evidence="6 7">JCM 11117</strain>
    </source>
</reference>
<comment type="caution">
    <text evidence="6">The sequence shown here is derived from an EMBL/GenBank/DDBJ whole genome shotgun (WGS) entry which is preliminary data.</text>
</comment>
<evidence type="ECO:0000256" key="1">
    <source>
        <dbReference type="ARBA" id="ARBA00023015"/>
    </source>
</evidence>
<dbReference type="PROSITE" id="PS50977">
    <property type="entry name" value="HTH_TETR_2"/>
    <property type="match status" value="1"/>
</dbReference>
<evidence type="ECO:0000313" key="6">
    <source>
        <dbReference type="EMBL" id="GAA0941759.1"/>
    </source>
</evidence>
<keyword evidence="2 4" id="KW-0238">DNA-binding</keyword>
<accession>A0ABN1QFY3</accession>
<protein>
    <recommendedName>
        <fullName evidence="5">HTH tetR-type domain-containing protein</fullName>
    </recommendedName>
</protein>
<feature type="domain" description="HTH tetR-type" evidence="5">
    <location>
        <begin position="9"/>
        <end position="69"/>
    </location>
</feature>
<dbReference type="InterPro" id="IPR009057">
    <property type="entry name" value="Homeodomain-like_sf"/>
</dbReference>
<evidence type="ECO:0000313" key="7">
    <source>
        <dbReference type="Proteomes" id="UP001499967"/>
    </source>
</evidence>
<dbReference type="Gene3D" id="1.10.357.10">
    <property type="entry name" value="Tetracycline Repressor, domain 2"/>
    <property type="match status" value="1"/>
</dbReference>
<dbReference type="EMBL" id="BAAAHP010000105">
    <property type="protein sequence ID" value="GAA0941759.1"/>
    <property type="molecule type" value="Genomic_DNA"/>
</dbReference>
<sequence>MPADDPRARRTRASLRAAALALAGEGEPATLTLSAVAQRAGVNRATVYLHYPDLDALFADAMEDAVATVAGAAALCPLDAPRGGAPAPLVDLFEHVCAHADLYRRMLGPQGSARFATRLREALTEALVERFSAGARPSADGIPLPVHAAYLAGALAGVIAHCAADGTRSAASTATATWHLLTATPGTP</sequence>
<dbReference type="RefSeq" id="WP_343942740.1">
    <property type="nucleotide sequence ID" value="NZ_BAAAHP010000105.1"/>
</dbReference>
<keyword evidence="1" id="KW-0805">Transcription regulation</keyword>
<evidence type="ECO:0000259" key="5">
    <source>
        <dbReference type="PROSITE" id="PS50977"/>
    </source>
</evidence>
<feature type="DNA-binding region" description="H-T-H motif" evidence="4">
    <location>
        <begin position="32"/>
        <end position="51"/>
    </location>
</feature>
<keyword evidence="3" id="KW-0804">Transcription</keyword>
<evidence type="ECO:0000256" key="3">
    <source>
        <dbReference type="ARBA" id="ARBA00023163"/>
    </source>
</evidence>
<dbReference type="Pfam" id="PF00440">
    <property type="entry name" value="TetR_N"/>
    <property type="match status" value="1"/>
</dbReference>
<gene>
    <name evidence="6" type="ORF">GCM10009559_37470</name>
</gene>
<organism evidence="6 7">
    <name type="scientific">Pseudonocardia zijingensis</name>
    <dbReference type="NCBI Taxonomy" id="153376"/>
    <lineage>
        <taxon>Bacteria</taxon>
        <taxon>Bacillati</taxon>
        <taxon>Actinomycetota</taxon>
        <taxon>Actinomycetes</taxon>
        <taxon>Pseudonocardiales</taxon>
        <taxon>Pseudonocardiaceae</taxon>
        <taxon>Pseudonocardia</taxon>
    </lineage>
</organism>
<evidence type="ECO:0000256" key="4">
    <source>
        <dbReference type="PROSITE-ProRule" id="PRU00335"/>
    </source>
</evidence>
<keyword evidence="7" id="KW-1185">Reference proteome</keyword>
<dbReference type="Proteomes" id="UP001499967">
    <property type="component" value="Unassembled WGS sequence"/>
</dbReference>
<dbReference type="SUPFAM" id="SSF46689">
    <property type="entry name" value="Homeodomain-like"/>
    <property type="match status" value="1"/>
</dbReference>
<dbReference type="InterPro" id="IPR050109">
    <property type="entry name" value="HTH-type_TetR-like_transc_reg"/>
</dbReference>
<evidence type="ECO:0000256" key="2">
    <source>
        <dbReference type="ARBA" id="ARBA00023125"/>
    </source>
</evidence>
<proteinExistence type="predicted"/>
<dbReference type="InterPro" id="IPR001647">
    <property type="entry name" value="HTH_TetR"/>
</dbReference>
<dbReference type="PANTHER" id="PTHR30055">
    <property type="entry name" value="HTH-TYPE TRANSCRIPTIONAL REGULATOR RUTR"/>
    <property type="match status" value="1"/>
</dbReference>
<name>A0ABN1QFY3_9PSEU</name>